<dbReference type="OrthoDB" id="3463621at2"/>
<evidence type="ECO:0000313" key="2">
    <source>
        <dbReference type="EMBL" id="SNS75972.1"/>
    </source>
</evidence>
<organism evidence="2 3">
    <name type="scientific">Actinomadura mexicana</name>
    <dbReference type="NCBI Taxonomy" id="134959"/>
    <lineage>
        <taxon>Bacteria</taxon>
        <taxon>Bacillati</taxon>
        <taxon>Actinomycetota</taxon>
        <taxon>Actinomycetes</taxon>
        <taxon>Streptosporangiales</taxon>
        <taxon>Thermomonosporaceae</taxon>
        <taxon>Actinomadura</taxon>
    </lineage>
</organism>
<name>A0A239H429_9ACTN</name>
<accession>A0A239H429</accession>
<dbReference type="EMBL" id="FZNP01000028">
    <property type="protein sequence ID" value="SNS75972.1"/>
    <property type="molecule type" value="Genomic_DNA"/>
</dbReference>
<dbReference type="AlphaFoldDB" id="A0A239H429"/>
<evidence type="ECO:0000313" key="3">
    <source>
        <dbReference type="Proteomes" id="UP000198420"/>
    </source>
</evidence>
<evidence type="ECO:0000256" key="1">
    <source>
        <dbReference type="SAM" id="MobiDB-lite"/>
    </source>
</evidence>
<proteinExistence type="predicted"/>
<keyword evidence="3" id="KW-1185">Reference proteome</keyword>
<feature type="compositionally biased region" description="Pro residues" evidence="1">
    <location>
        <begin position="245"/>
        <end position="259"/>
    </location>
</feature>
<reference evidence="3" key="1">
    <citation type="submission" date="2017-06" db="EMBL/GenBank/DDBJ databases">
        <authorList>
            <person name="Varghese N."/>
            <person name="Submissions S."/>
        </authorList>
    </citation>
    <scope>NUCLEOTIDE SEQUENCE [LARGE SCALE GENOMIC DNA]</scope>
    <source>
        <strain evidence="3">DSM 44485</strain>
    </source>
</reference>
<sequence length="273" mass="29788">MREHEEAVANALDTYQRQVLPDKLPSHRADPLLAELLSKSLIDQLVRYAERRDLKLNDTLALLHQERLDRGGRAHDPVERFRLASEVQFRQEPTATGAKPRFPLWRGFITALAASTNGGAQCTVRVPGIHQGLHVTASELEPADPFPPLSTRTAGVVVSARGAESTIIDIGVRLKRAAASGLVADEQALTDLAQLTMRLGTWSGGQPDAIMRHLHDRILAAVQKSAQPGRGRPAARLSASEFPQGPTPSPSPDQPPSTRPSPDNRHNPRKHHP</sequence>
<protein>
    <submittedName>
        <fullName evidence="2">Uncharacterized protein</fullName>
    </submittedName>
</protein>
<dbReference type="RefSeq" id="WP_143227468.1">
    <property type="nucleotide sequence ID" value="NZ_FZNP01000028.1"/>
</dbReference>
<dbReference type="Proteomes" id="UP000198420">
    <property type="component" value="Unassembled WGS sequence"/>
</dbReference>
<gene>
    <name evidence="2" type="ORF">SAMN06265355_12831</name>
</gene>
<feature type="region of interest" description="Disordered" evidence="1">
    <location>
        <begin position="224"/>
        <end position="273"/>
    </location>
</feature>